<dbReference type="PROSITE" id="PS51176">
    <property type="entry name" value="PDH_ADH"/>
    <property type="match status" value="1"/>
</dbReference>
<dbReference type="Pfam" id="PF20463">
    <property type="entry name" value="PDH_C"/>
    <property type="match status" value="1"/>
</dbReference>
<dbReference type="NCBIfam" id="NF006307">
    <property type="entry name" value="PRK08507.1"/>
    <property type="match status" value="1"/>
</dbReference>
<dbReference type="Gene3D" id="3.40.50.720">
    <property type="entry name" value="NAD(P)-binding Rossmann-like Domain"/>
    <property type="match status" value="1"/>
</dbReference>
<dbReference type="InterPro" id="IPR003099">
    <property type="entry name" value="Prephen_DH"/>
</dbReference>
<name>A0ABW3K1U9_9BACT</name>
<evidence type="ECO:0000313" key="3">
    <source>
        <dbReference type="EMBL" id="MFD0999878.1"/>
    </source>
</evidence>
<protein>
    <submittedName>
        <fullName evidence="3">Prephenate dehydrogenase</fullName>
        <ecNumber evidence="3">1.3.1.12</ecNumber>
    </submittedName>
</protein>
<evidence type="ECO:0000256" key="1">
    <source>
        <dbReference type="ARBA" id="ARBA00023002"/>
    </source>
</evidence>
<dbReference type="Gene3D" id="1.10.3660.10">
    <property type="entry name" value="6-phosphogluconate dehydrogenase C-terminal like domain"/>
    <property type="match status" value="1"/>
</dbReference>
<dbReference type="PANTHER" id="PTHR21363">
    <property type="entry name" value="PREPHENATE DEHYDROGENASE"/>
    <property type="match status" value="1"/>
</dbReference>
<feature type="domain" description="Prephenate/arogenate dehydrogenase" evidence="2">
    <location>
        <begin position="1"/>
        <end position="287"/>
    </location>
</feature>
<organism evidence="3 4">
    <name type="scientific">Ohtaekwangia kribbensis</name>
    <dbReference type="NCBI Taxonomy" id="688913"/>
    <lineage>
        <taxon>Bacteria</taxon>
        <taxon>Pseudomonadati</taxon>
        <taxon>Bacteroidota</taxon>
        <taxon>Cytophagia</taxon>
        <taxon>Cytophagales</taxon>
        <taxon>Fulvivirgaceae</taxon>
        <taxon>Ohtaekwangia</taxon>
    </lineage>
</organism>
<dbReference type="SUPFAM" id="SSF48179">
    <property type="entry name" value="6-phosphogluconate dehydrogenase C-terminal domain-like"/>
    <property type="match status" value="1"/>
</dbReference>
<dbReference type="InterPro" id="IPR050812">
    <property type="entry name" value="Preph/Arog_dehydrog"/>
</dbReference>
<evidence type="ECO:0000259" key="2">
    <source>
        <dbReference type="PROSITE" id="PS51176"/>
    </source>
</evidence>
<proteinExistence type="predicted"/>
<dbReference type="InterPro" id="IPR046826">
    <property type="entry name" value="PDH_N"/>
</dbReference>
<dbReference type="InterPro" id="IPR046825">
    <property type="entry name" value="PDH_C"/>
</dbReference>
<keyword evidence="1 3" id="KW-0560">Oxidoreductase</keyword>
<dbReference type="GO" id="GO:0008977">
    <property type="term" value="F:prephenate dehydrogenase (NAD+) activity"/>
    <property type="evidence" value="ECO:0007669"/>
    <property type="project" value="UniProtKB-EC"/>
</dbReference>
<dbReference type="Proteomes" id="UP001597112">
    <property type="component" value="Unassembled WGS sequence"/>
</dbReference>
<evidence type="ECO:0000313" key="4">
    <source>
        <dbReference type="Proteomes" id="UP001597112"/>
    </source>
</evidence>
<dbReference type="InterPro" id="IPR008927">
    <property type="entry name" value="6-PGluconate_DH-like_C_sf"/>
</dbReference>
<dbReference type="SUPFAM" id="SSF51735">
    <property type="entry name" value="NAD(P)-binding Rossmann-fold domains"/>
    <property type="match status" value="1"/>
</dbReference>
<keyword evidence="4" id="KW-1185">Reference proteome</keyword>
<dbReference type="PANTHER" id="PTHR21363:SF0">
    <property type="entry name" value="PREPHENATE DEHYDROGENASE [NADP(+)]"/>
    <property type="match status" value="1"/>
</dbReference>
<dbReference type="EMBL" id="JBHTKA010000003">
    <property type="protein sequence ID" value="MFD0999878.1"/>
    <property type="molecule type" value="Genomic_DNA"/>
</dbReference>
<dbReference type="InterPro" id="IPR036291">
    <property type="entry name" value="NAD(P)-bd_dom_sf"/>
</dbReference>
<dbReference type="EC" id="1.3.1.12" evidence="3"/>
<sequence length="306" mass="33623">MKVTVIGLGLIGGSIAIDLRKAGVATELTGVDLNAEHGQKAVALGLVDKVETEDKALQNADIVILAIPVNAMCQLLPSLLDAVKSTAVVIDTGSTKNLICRSVANHPKREQLVAAHPIAGTENSGPEAAFSGLFRNKTNIICEKERSSDHSLEVAMRVFNALGLRTIFMEPEEHDKHVAYVSHLSHVSSFLLGQTVLDIEKDEKNIFALAGSGFASTVRLAKSSPEMWAPIFEQNLEYLSQALLEYIMHLQRFHYYLMKRDIKELNRIMSSANEIRRVLDGIELKTKSQQSETHIIEPNNNGSTKN</sequence>
<accession>A0ABW3K1U9</accession>
<dbReference type="RefSeq" id="WP_377578975.1">
    <property type="nucleotide sequence ID" value="NZ_JBHTKA010000003.1"/>
</dbReference>
<gene>
    <name evidence="3" type="ORF">ACFQ21_11210</name>
</gene>
<reference evidence="4" key="1">
    <citation type="journal article" date="2019" name="Int. J. Syst. Evol. Microbiol.">
        <title>The Global Catalogue of Microorganisms (GCM) 10K type strain sequencing project: providing services to taxonomists for standard genome sequencing and annotation.</title>
        <authorList>
            <consortium name="The Broad Institute Genomics Platform"/>
            <consortium name="The Broad Institute Genome Sequencing Center for Infectious Disease"/>
            <person name="Wu L."/>
            <person name="Ma J."/>
        </authorList>
    </citation>
    <scope>NUCLEOTIDE SEQUENCE [LARGE SCALE GENOMIC DNA]</scope>
    <source>
        <strain evidence="4">CCUG 58938</strain>
    </source>
</reference>
<dbReference type="Pfam" id="PF02153">
    <property type="entry name" value="PDH_N"/>
    <property type="match status" value="1"/>
</dbReference>
<comment type="caution">
    <text evidence="3">The sequence shown here is derived from an EMBL/GenBank/DDBJ whole genome shotgun (WGS) entry which is preliminary data.</text>
</comment>